<comment type="similarity">
    <text evidence="1">Belongs to the membrane fusion protein (MFP) (TC 8.A.1) family.</text>
</comment>
<dbReference type="Gene3D" id="2.40.30.170">
    <property type="match status" value="1"/>
</dbReference>
<dbReference type="InterPro" id="IPR058637">
    <property type="entry name" value="YknX-like_C"/>
</dbReference>
<dbReference type="OrthoDB" id="9806939at2"/>
<dbReference type="GO" id="GO:1990281">
    <property type="term" value="C:efflux pump complex"/>
    <property type="evidence" value="ECO:0007669"/>
    <property type="project" value="TreeGrafter"/>
</dbReference>
<dbReference type="InterPro" id="IPR006143">
    <property type="entry name" value="RND_pump_MFP"/>
</dbReference>
<dbReference type="NCBIfam" id="TIGR01730">
    <property type="entry name" value="RND_mfp"/>
    <property type="match status" value="1"/>
</dbReference>
<dbReference type="InterPro" id="IPR058625">
    <property type="entry name" value="MdtA-like_BSH"/>
</dbReference>
<dbReference type="Gene3D" id="1.10.287.470">
    <property type="entry name" value="Helix hairpin bin"/>
    <property type="match status" value="1"/>
</dbReference>
<dbReference type="AlphaFoldDB" id="A0A1H6WJQ5"/>
<dbReference type="Proteomes" id="UP000199403">
    <property type="component" value="Unassembled WGS sequence"/>
</dbReference>
<dbReference type="RefSeq" id="WP_092171576.1">
    <property type="nucleotide sequence ID" value="NZ_FNZH01000002.1"/>
</dbReference>
<evidence type="ECO:0000313" key="6">
    <source>
        <dbReference type="Proteomes" id="UP000199403"/>
    </source>
</evidence>
<evidence type="ECO:0000259" key="4">
    <source>
        <dbReference type="Pfam" id="PF25989"/>
    </source>
</evidence>
<dbReference type="SUPFAM" id="SSF111369">
    <property type="entry name" value="HlyD-like secretion proteins"/>
    <property type="match status" value="1"/>
</dbReference>
<dbReference type="GO" id="GO:0015562">
    <property type="term" value="F:efflux transmembrane transporter activity"/>
    <property type="evidence" value="ECO:0007669"/>
    <property type="project" value="TreeGrafter"/>
</dbReference>
<dbReference type="FunFam" id="2.40.30.170:FF:000010">
    <property type="entry name" value="Efflux RND transporter periplasmic adaptor subunit"/>
    <property type="match status" value="1"/>
</dbReference>
<gene>
    <name evidence="5" type="ORF">SAMN05192553_102539</name>
</gene>
<evidence type="ECO:0000259" key="2">
    <source>
        <dbReference type="Pfam" id="PF25917"/>
    </source>
</evidence>
<feature type="domain" description="YknX-like C-terminal permuted SH3-like" evidence="4">
    <location>
        <begin position="288"/>
        <end position="354"/>
    </location>
</feature>
<accession>A0A1H6WJQ5</accession>
<keyword evidence="6" id="KW-1185">Reference proteome</keyword>
<evidence type="ECO:0000259" key="3">
    <source>
        <dbReference type="Pfam" id="PF25954"/>
    </source>
</evidence>
<feature type="domain" description="CusB-like beta-barrel" evidence="3">
    <location>
        <begin position="209"/>
        <end position="280"/>
    </location>
</feature>
<evidence type="ECO:0000256" key="1">
    <source>
        <dbReference type="ARBA" id="ARBA00009477"/>
    </source>
</evidence>
<protein>
    <submittedName>
        <fullName evidence="5">Membrane fusion protein, multidrug efflux system</fullName>
    </submittedName>
</protein>
<dbReference type="Gene3D" id="2.40.50.100">
    <property type="match status" value="1"/>
</dbReference>
<proteinExistence type="inferred from homology"/>
<feature type="domain" description="Multidrug resistance protein MdtA-like barrel-sandwich hybrid" evidence="2">
    <location>
        <begin position="76"/>
        <end position="202"/>
    </location>
</feature>
<dbReference type="Pfam" id="PF25989">
    <property type="entry name" value="YknX_C"/>
    <property type="match status" value="1"/>
</dbReference>
<dbReference type="STRING" id="1416801.SAMN05192553_102539"/>
<evidence type="ECO:0000313" key="5">
    <source>
        <dbReference type="EMBL" id="SEJ13020.1"/>
    </source>
</evidence>
<reference evidence="6" key="1">
    <citation type="submission" date="2016-10" db="EMBL/GenBank/DDBJ databases">
        <authorList>
            <person name="Varghese N."/>
            <person name="Submissions S."/>
        </authorList>
    </citation>
    <scope>NUCLEOTIDE SEQUENCE [LARGE SCALE GENOMIC DNA]</scope>
    <source>
        <strain evidence="6">IBRC-M 10761</strain>
    </source>
</reference>
<dbReference type="Pfam" id="PF25917">
    <property type="entry name" value="BSH_RND"/>
    <property type="match status" value="1"/>
</dbReference>
<dbReference type="PANTHER" id="PTHR30469:SF36">
    <property type="entry name" value="BLL3903 PROTEIN"/>
    <property type="match status" value="1"/>
</dbReference>
<dbReference type="EMBL" id="FNZH01000002">
    <property type="protein sequence ID" value="SEJ13020.1"/>
    <property type="molecule type" value="Genomic_DNA"/>
</dbReference>
<sequence length="359" mass="40068">MKNQTKIVLTLVILLVISIAFFYPRLDFSGKQNTPAPQASQQPAARNAIPVEVITLKEEKLENSLNLTGSLIPNEMVSLRPEVAGLVEKVSFEEGQFVKKGSPLLYLNDDELRAQFDRLDFTKKLYESQENRQKQLLTREAISQEEYDIVLNQYNTNLADLRLIEAQLNKMVIRAPFDGELGFRQVSEGSVIGSADVIATIVNVDPIKIEFSIPERYSSEIKVGSQIYFRSNVSNDEATGEVYAIEPNVDAATRTLKIRAKSPNKDKKFLPGMFVRVRLVLNEVDDALLVPSESVVPELEGYKVFVARDGVAESRKVIIGKRTDTRVQIVDGLKPGEQVLTTGILQARDGMPITITLTN</sequence>
<organism evidence="5 6">
    <name type="scientific">Cyclobacterium xiamenense</name>
    <dbReference type="NCBI Taxonomy" id="1297121"/>
    <lineage>
        <taxon>Bacteria</taxon>
        <taxon>Pseudomonadati</taxon>
        <taxon>Bacteroidota</taxon>
        <taxon>Cytophagia</taxon>
        <taxon>Cytophagales</taxon>
        <taxon>Cyclobacteriaceae</taxon>
        <taxon>Cyclobacterium</taxon>
    </lineage>
</organism>
<dbReference type="Gene3D" id="2.40.420.20">
    <property type="match status" value="1"/>
</dbReference>
<dbReference type="InterPro" id="IPR058792">
    <property type="entry name" value="Beta-barrel_RND_2"/>
</dbReference>
<name>A0A1H6WJQ5_9BACT</name>
<dbReference type="PANTHER" id="PTHR30469">
    <property type="entry name" value="MULTIDRUG RESISTANCE PROTEIN MDTA"/>
    <property type="match status" value="1"/>
</dbReference>
<dbReference type="Pfam" id="PF25954">
    <property type="entry name" value="Beta-barrel_RND_2"/>
    <property type="match status" value="1"/>
</dbReference>